<evidence type="ECO:0000313" key="3">
    <source>
        <dbReference type="Proteomes" id="UP000186383"/>
    </source>
</evidence>
<dbReference type="AlphaFoldDB" id="A0A0G0DBC6"/>
<keyword evidence="1" id="KW-0175">Coiled coil</keyword>
<proteinExistence type="predicted"/>
<reference evidence="2 3" key="1">
    <citation type="journal article" date="2015" name="Nature">
        <title>rRNA introns, odd ribosomes, and small enigmatic genomes across a large radiation of phyla.</title>
        <authorList>
            <person name="Brown C.T."/>
            <person name="Hug L.A."/>
            <person name="Thomas B.C."/>
            <person name="Sharon I."/>
            <person name="Castelle C.J."/>
            <person name="Singh A."/>
            <person name="Wilkins M.J."/>
            <person name="Williams K.H."/>
            <person name="Banfield J.F."/>
        </authorList>
    </citation>
    <scope>NUCLEOTIDE SEQUENCE [LARGE SCALE GENOMIC DNA]</scope>
</reference>
<protein>
    <submittedName>
        <fullName evidence="2">Uncharacterized protein</fullName>
    </submittedName>
</protein>
<accession>A0A0G0DBC6</accession>
<evidence type="ECO:0000313" key="2">
    <source>
        <dbReference type="EMBL" id="KKP85921.1"/>
    </source>
</evidence>
<organism evidence="2 3">
    <name type="scientific">Candidatus Nomurabacteria bacterium GW2011_GWA1_35_8</name>
    <dbReference type="NCBI Taxonomy" id="1618727"/>
    <lineage>
        <taxon>Bacteria</taxon>
        <taxon>Candidatus Nomuraibacteriota</taxon>
    </lineage>
</organism>
<evidence type="ECO:0000256" key="1">
    <source>
        <dbReference type="SAM" id="Coils"/>
    </source>
</evidence>
<feature type="coiled-coil region" evidence="1">
    <location>
        <begin position="269"/>
        <end position="299"/>
    </location>
</feature>
<sequence>MVQEELKNLIIYTGIYYQDNETYRTRSKIWFQTFDNAQKLGVRVVVRNDGGLPESILERIRAYSNITIVEKTTPNTLGGGRREALQRAIEIAYKKNIENPVFLWTEPEKDNLITEETLLKMISEIRNGTHIAVAEREEKAWNQLPELQRWIEKRANERANKIAKSVAGSEVELDWWFAPKAFDRIGANYFLKYNSKKDRLDLWDAIMFPIVDAMRDGIKVKGVSIDFLYNQSQIDNESDESNKEIKIKRIEQYAQILKELGDSKWEDFFRDAKVELERIKELNRDASEDHRELKEIKTSLVKKFFKLK</sequence>
<name>A0A0G0DBC6_9BACT</name>
<comment type="caution">
    <text evidence="2">The sequence shown here is derived from an EMBL/GenBank/DDBJ whole genome shotgun (WGS) entry which is preliminary data.</text>
</comment>
<dbReference type="EMBL" id="LBQW01000003">
    <property type="protein sequence ID" value="KKP85921.1"/>
    <property type="molecule type" value="Genomic_DNA"/>
</dbReference>
<gene>
    <name evidence="2" type="ORF">UR88_C0003G0004</name>
</gene>
<dbReference type="Proteomes" id="UP000186383">
    <property type="component" value="Unassembled WGS sequence"/>
</dbReference>